<sequence length="177" mass="20075">MGDDKTLTKIPRFDGHYDHWSELMENLLRAKGLWSMVAEGYTEIAEGVEATAAQRKELEDLKMEDHQVKHYLFQAIDCTVFEQILDRSTSNVGNLAEKTHSRKIGERREQGSRVATSSKAGRYVATELSPKLGRYVATELSPKLGRYVATELSRKLGRYIVTELSLKFGRYVATMLS</sequence>
<dbReference type="Gramene" id="Bo2g119230.1">
    <property type="protein sequence ID" value="Bo2g119230.1"/>
    <property type="gene ID" value="Bo2g119230"/>
</dbReference>
<keyword evidence="2" id="KW-1185">Reference proteome</keyword>
<evidence type="ECO:0000313" key="2">
    <source>
        <dbReference type="Proteomes" id="UP000032141"/>
    </source>
</evidence>
<accession>A0A0D3ATR3</accession>
<organism evidence="1 2">
    <name type="scientific">Brassica oleracea var. oleracea</name>
    <dbReference type="NCBI Taxonomy" id="109376"/>
    <lineage>
        <taxon>Eukaryota</taxon>
        <taxon>Viridiplantae</taxon>
        <taxon>Streptophyta</taxon>
        <taxon>Embryophyta</taxon>
        <taxon>Tracheophyta</taxon>
        <taxon>Spermatophyta</taxon>
        <taxon>Magnoliopsida</taxon>
        <taxon>eudicotyledons</taxon>
        <taxon>Gunneridae</taxon>
        <taxon>Pentapetalae</taxon>
        <taxon>rosids</taxon>
        <taxon>malvids</taxon>
        <taxon>Brassicales</taxon>
        <taxon>Brassicaceae</taxon>
        <taxon>Brassiceae</taxon>
        <taxon>Brassica</taxon>
    </lineage>
</organism>
<dbReference type="HOGENOM" id="CLU_1519933_0_0_1"/>
<dbReference type="Proteomes" id="UP000032141">
    <property type="component" value="Chromosome C2"/>
</dbReference>
<dbReference type="AlphaFoldDB" id="A0A0D3ATR3"/>
<evidence type="ECO:0000313" key="1">
    <source>
        <dbReference type="EnsemblPlants" id="Bo2g119230.1"/>
    </source>
</evidence>
<reference evidence="1 2" key="1">
    <citation type="journal article" date="2014" name="Genome Biol.">
        <title>Transcriptome and methylome profiling reveals relics of genome dominance in the mesopolyploid Brassica oleracea.</title>
        <authorList>
            <person name="Parkin I.A."/>
            <person name="Koh C."/>
            <person name="Tang H."/>
            <person name="Robinson S.J."/>
            <person name="Kagale S."/>
            <person name="Clarke W.E."/>
            <person name="Town C.D."/>
            <person name="Nixon J."/>
            <person name="Krishnakumar V."/>
            <person name="Bidwell S.L."/>
            <person name="Denoeud F."/>
            <person name="Belcram H."/>
            <person name="Links M.G."/>
            <person name="Just J."/>
            <person name="Clarke C."/>
            <person name="Bender T."/>
            <person name="Huebert T."/>
            <person name="Mason A.S."/>
            <person name="Pires J.C."/>
            <person name="Barker G."/>
            <person name="Moore J."/>
            <person name="Walley P.G."/>
            <person name="Manoli S."/>
            <person name="Batley J."/>
            <person name="Edwards D."/>
            <person name="Nelson M.N."/>
            <person name="Wang X."/>
            <person name="Paterson A.H."/>
            <person name="King G."/>
            <person name="Bancroft I."/>
            <person name="Chalhoub B."/>
            <person name="Sharpe A.G."/>
        </authorList>
    </citation>
    <scope>NUCLEOTIDE SEQUENCE</scope>
    <source>
        <strain evidence="1 2">cv. TO1000</strain>
    </source>
</reference>
<reference evidence="1" key="2">
    <citation type="submission" date="2015-03" db="UniProtKB">
        <authorList>
            <consortium name="EnsemblPlants"/>
        </authorList>
    </citation>
    <scope>IDENTIFICATION</scope>
</reference>
<proteinExistence type="predicted"/>
<dbReference type="EnsemblPlants" id="Bo2g119230.1">
    <property type="protein sequence ID" value="Bo2g119230.1"/>
    <property type="gene ID" value="Bo2g119230"/>
</dbReference>
<evidence type="ECO:0008006" key="3">
    <source>
        <dbReference type="Google" id="ProtNLM"/>
    </source>
</evidence>
<dbReference type="eggNOG" id="KOG0017">
    <property type="taxonomic scope" value="Eukaryota"/>
</dbReference>
<name>A0A0D3ATR3_BRAOL</name>
<protein>
    <recommendedName>
        <fullName evidence="3">DUF4219 domain-containing protein</fullName>
    </recommendedName>
</protein>